<dbReference type="AlphaFoldDB" id="A0A0V9UM67"/>
<dbReference type="InterPro" id="IPR013154">
    <property type="entry name" value="ADH-like_N"/>
</dbReference>
<dbReference type="PATRIC" id="fig|1441730.3.peg.2118"/>
<gene>
    <name evidence="2" type="ORF">Z045_10185</name>
</gene>
<organism evidence="2 3">
    <name type="scientific">Rhodococcus pyridinivorans KG-16</name>
    <dbReference type="NCBI Taxonomy" id="1441730"/>
    <lineage>
        <taxon>Bacteria</taxon>
        <taxon>Bacillati</taxon>
        <taxon>Actinomycetota</taxon>
        <taxon>Actinomycetes</taxon>
        <taxon>Mycobacteriales</taxon>
        <taxon>Nocardiaceae</taxon>
        <taxon>Rhodococcus</taxon>
    </lineage>
</organism>
<dbReference type="InterPro" id="IPR011032">
    <property type="entry name" value="GroES-like_sf"/>
</dbReference>
<dbReference type="Pfam" id="PF08240">
    <property type="entry name" value="ADH_N"/>
    <property type="match status" value="1"/>
</dbReference>
<reference evidence="3" key="1">
    <citation type="submission" date="2015-01" db="EMBL/GenBank/DDBJ databases">
        <title>Draft genome sequence of Rhodococcus pyridinivorans strain KG-16, a hydrocarbon-degrading bacterium.</title>
        <authorList>
            <person name="Aggarwal R.K."/>
            <person name="Dawar C."/>
        </authorList>
    </citation>
    <scope>NUCLEOTIDE SEQUENCE [LARGE SCALE GENOMIC DNA]</scope>
    <source>
        <strain evidence="3">KG-16</strain>
    </source>
</reference>
<dbReference type="Pfam" id="PF00107">
    <property type="entry name" value="ADH_zinc_N"/>
    <property type="match status" value="1"/>
</dbReference>
<dbReference type="InterPro" id="IPR020843">
    <property type="entry name" value="ER"/>
</dbReference>
<evidence type="ECO:0000313" key="2">
    <source>
        <dbReference type="EMBL" id="KSZ59097.1"/>
    </source>
</evidence>
<dbReference type="Gene3D" id="3.90.180.10">
    <property type="entry name" value="Medium-chain alcohol dehydrogenases, catalytic domain"/>
    <property type="match status" value="1"/>
</dbReference>
<dbReference type="InterPro" id="IPR036291">
    <property type="entry name" value="NAD(P)-bd_dom_sf"/>
</dbReference>
<evidence type="ECO:0000313" key="3">
    <source>
        <dbReference type="Proteomes" id="UP000053060"/>
    </source>
</evidence>
<dbReference type="GO" id="GO:0016491">
    <property type="term" value="F:oxidoreductase activity"/>
    <property type="evidence" value="ECO:0007669"/>
    <property type="project" value="InterPro"/>
</dbReference>
<dbReference type="SUPFAM" id="SSF51735">
    <property type="entry name" value="NAD(P)-binding Rossmann-fold domains"/>
    <property type="match status" value="1"/>
</dbReference>
<dbReference type="PANTHER" id="PTHR43677:SF4">
    <property type="entry name" value="QUINONE OXIDOREDUCTASE-LIKE PROTEIN 2"/>
    <property type="match status" value="1"/>
</dbReference>
<reference evidence="2 3" key="2">
    <citation type="journal article" date="2016" name="Genome Announc.">
        <title>Draft Genome Sequence of a Versatile Hydrocarbon-Degrading Bacterium, Rhodococcus pyridinivorans Strain KG-16, Collected from Oil Fields in India.</title>
        <authorList>
            <person name="Aggarwal R.K."/>
            <person name="Dawar C."/>
            <person name="Phanindranath R."/>
            <person name="Mutnuri L."/>
            <person name="Dayal A.M."/>
        </authorList>
    </citation>
    <scope>NUCLEOTIDE SEQUENCE [LARGE SCALE GENOMIC DNA]</scope>
    <source>
        <strain evidence="2 3">KG-16</strain>
    </source>
</reference>
<dbReference type="SUPFAM" id="SSF50129">
    <property type="entry name" value="GroES-like"/>
    <property type="match status" value="1"/>
</dbReference>
<dbReference type="Gene3D" id="3.40.50.720">
    <property type="entry name" value="NAD(P)-binding Rossmann-like Domain"/>
    <property type="match status" value="1"/>
</dbReference>
<dbReference type="InterPro" id="IPR013149">
    <property type="entry name" value="ADH-like_C"/>
</dbReference>
<proteinExistence type="predicted"/>
<feature type="domain" description="Enoyl reductase (ER)" evidence="1">
    <location>
        <begin position="10"/>
        <end position="312"/>
    </location>
</feature>
<sequence>MRAALLHRYGQSPRIEQTEVPHPGANESLVEVAAAAVGHLDVTIASGRFSVPPRLPHIGGTDAVGTIVESDRFEPGVRVLVRGGGVGVNRPGCWAEYVAAPDTALMELPRSLPPAAAATFLSPSTSGYLAVTGVARITPGERVLVTGASGAVGAASGQFALHAGAASVTGLVSTHAKAATLPQGVEPLVSSPDVLDRLASKPMFDVLIDTVGGQQLASLLGGVVPGGRAVLIGYTRGEAVSLDLPNFLLHDVALLPLNMMRRREEQASLVPMMCDLITSGRLALPVHEFALHELPSALDALRNGHVNGRAAVVL</sequence>
<dbReference type="InterPro" id="IPR051397">
    <property type="entry name" value="Zn-ADH-like_protein"/>
</dbReference>
<protein>
    <submittedName>
        <fullName evidence="2">NADPH:quinone reductase</fullName>
    </submittedName>
</protein>
<dbReference type="RefSeq" id="WP_060651859.1">
    <property type="nucleotide sequence ID" value="NZ_AZXY01000004.1"/>
</dbReference>
<evidence type="ECO:0000259" key="1">
    <source>
        <dbReference type="SMART" id="SM00829"/>
    </source>
</evidence>
<dbReference type="EMBL" id="AZXY01000004">
    <property type="protein sequence ID" value="KSZ59097.1"/>
    <property type="molecule type" value="Genomic_DNA"/>
</dbReference>
<comment type="caution">
    <text evidence="2">The sequence shown here is derived from an EMBL/GenBank/DDBJ whole genome shotgun (WGS) entry which is preliminary data.</text>
</comment>
<dbReference type="SMART" id="SM00829">
    <property type="entry name" value="PKS_ER"/>
    <property type="match status" value="1"/>
</dbReference>
<accession>A0A0V9UM67</accession>
<name>A0A0V9UM67_9NOCA</name>
<dbReference type="Proteomes" id="UP000053060">
    <property type="component" value="Unassembled WGS sequence"/>
</dbReference>
<dbReference type="PANTHER" id="PTHR43677">
    <property type="entry name" value="SHORT-CHAIN DEHYDROGENASE/REDUCTASE"/>
    <property type="match status" value="1"/>
</dbReference>